<sequence>MQTLVIKRYTLLSALLFVEITSASAQVAEIIQVSSVVNERETLLNPGKFSTIPSPTHETALILSDQLSVGDLTSFSYRMRLEYDSGEPEQRFDATLQEASFSTFIQQRWVVNAGKTQLGWDMATSFQPLGFFQDSENLFDLTDVQSRSSGLPLIAATYLRPSWSATVVYSDDKWSAYDGFNSGVEQWGGRFQYQSASSDWSLVLQKPAGQNMGAGFSATFSPTDYMVTYVSAFYRQGTRRPQNLMLDSRQPQLAAFYPFSHHRKQSDTPYWRGVLGSTFAFRHLDLTLELTHDERGLDTLMWRRLSDLIAFHNQLLISETTPEVRELIARNLFFDSQTLSTHGARETYVFAYLKTETDYADASLYTRTALEDKSALVGITLQKTLSTALTISLSAQTFLGGQHDEFGITPVDSSFQFTLRYLFN</sequence>
<reference evidence="3" key="1">
    <citation type="journal article" date="2019" name="Int. J. Syst. Evol. Microbiol.">
        <title>The Global Catalogue of Microorganisms (GCM) 10K type strain sequencing project: providing services to taxonomists for standard genome sequencing and annotation.</title>
        <authorList>
            <consortium name="The Broad Institute Genomics Platform"/>
            <consortium name="The Broad Institute Genome Sequencing Center for Infectious Disease"/>
            <person name="Wu L."/>
            <person name="Ma J."/>
        </authorList>
    </citation>
    <scope>NUCLEOTIDE SEQUENCE [LARGE SCALE GENOMIC DNA]</scope>
    <source>
        <strain evidence="3">CGMCC 1.12923</strain>
    </source>
</reference>
<keyword evidence="3" id="KW-1185">Reference proteome</keyword>
<dbReference type="EMBL" id="BMGJ01000014">
    <property type="protein sequence ID" value="GGD73255.1"/>
    <property type="molecule type" value="Genomic_DNA"/>
</dbReference>
<evidence type="ECO:0000256" key="1">
    <source>
        <dbReference type="SAM" id="SignalP"/>
    </source>
</evidence>
<accession>A0ABQ1RP91</accession>
<protein>
    <recommendedName>
        <fullName evidence="4">TIGR03016 family PEP-CTERM system-associated outer membrane protein</fullName>
    </recommendedName>
</protein>
<comment type="caution">
    <text evidence="2">The sequence shown here is derived from an EMBL/GenBank/DDBJ whole genome shotgun (WGS) entry which is preliminary data.</text>
</comment>
<proteinExistence type="predicted"/>
<keyword evidence="1" id="KW-0732">Signal</keyword>
<feature type="chain" id="PRO_5047438061" description="TIGR03016 family PEP-CTERM system-associated outer membrane protein" evidence="1">
    <location>
        <begin position="26"/>
        <end position="424"/>
    </location>
</feature>
<dbReference type="Proteomes" id="UP000614272">
    <property type="component" value="Unassembled WGS sequence"/>
</dbReference>
<organism evidence="2 3">
    <name type="scientific">Lacimicrobium alkaliphilum</name>
    <dbReference type="NCBI Taxonomy" id="1526571"/>
    <lineage>
        <taxon>Bacteria</taxon>
        <taxon>Pseudomonadati</taxon>
        <taxon>Pseudomonadota</taxon>
        <taxon>Gammaproteobacteria</taxon>
        <taxon>Alteromonadales</taxon>
        <taxon>Alteromonadaceae</taxon>
        <taxon>Lacimicrobium</taxon>
    </lineage>
</organism>
<evidence type="ECO:0000313" key="3">
    <source>
        <dbReference type="Proteomes" id="UP000614272"/>
    </source>
</evidence>
<gene>
    <name evidence="2" type="ORF">GCM10011357_30410</name>
</gene>
<name>A0ABQ1RP91_9ALTE</name>
<evidence type="ECO:0000313" key="2">
    <source>
        <dbReference type="EMBL" id="GGD73255.1"/>
    </source>
</evidence>
<feature type="signal peptide" evidence="1">
    <location>
        <begin position="1"/>
        <end position="25"/>
    </location>
</feature>
<evidence type="ECO:0008006" key="4">
    <source>
        <dbReference type="Google" id="ProtNLM"/>
    </source>
</evidence>
<dbReference type="RefSeq" id="WP_099035739.1">
    <property type="nucleotide sequence ID" value="NZ_BMGJ01000014.1"/>
</dbReference>